<evidence type="ECO:0000313" key="1">
    <source>
        <dbReference type="EMBL" id="MCF2653026.1"/>
    </source>
</evidence>
<evidence type="ECO:0000313" key="2">
    <source>
        <dbReference type="Proteomes" id="UP001299220"/>
    </source>
</evidence>
<organism evidence="1 2">
    <name type="scientific">Anaeromassilibacillus senegalensis</name>
    <dbReference type="NCBI Taxonomy" id="1673717"/>
    <lineage>
        <taxon>Bacteria</taxon>
        <taxon>Bacillati</taxon>
        <taxon>Bacillota</taxon>
        <taxon>Clostridia</taxon>
        <taxon>Eubacteriales</taxon>
        <taxon>Acutalibacteraceae</taxon>
        <taxon>Anaeromassilibacillus</taxon>
    </lineage>
</organism>
<reference evidence="1 2" key="1">
    <citation type="submission" date="2020-12" db="EMBL/GenBank/DDBJ databases">
        <title>Whole genome sequences of gut porcine anaerobes.</title>
        <authorList>
            <person name="Kubasova T."/>
            <person name="Jahodarova E."/>
            <person name="Rychlik I."/>
        </authorList>
    </citation>
    <scope>NUCLEOTIDE SEQUENCE [LARGE SCALE GENOMIC DNA]</scope>
    <source>
        <strain evidence="1 2">An867</strain>
    </source>
</reference>
<keyword evidence="2" id="KW-1185">Reference proteome</keyword>
<dbReference type="Pfam" id="PF14202">
    <property type="entry name" value="TnpW"/>
    <property type="match status" value="1"/>
</dbReference>
<dbReference type="Proteomes" id="UP001299220">
    <property type="component" value="Unassembled WGS sequence"/>
</dbReference>
<comment type="caution">
    <text evidence="1">The sequence shown here is derived from an EMBL/GenBank/DDBJ whole genome shotgun (WGS) entry which is preliminary data.</text>
</comment>
<sequence length="72" mass="8195">MYEIAEVFGGIALGERQVTKMAENKATVVEKVIGDTMYIIENTVSDDARETAYEKIRRLILHDTEIYQKKAS</sequence>
<dbReference type="EMBL" id="JAFBIT010000003">
    <property type="protein sequence ID" value="MCF2653026.1"/>
    <property type="molecule type" value="Genomic_DNA"/>
</dbReference>
<dbReference type="RefSeq" id="WP_235324054.1">
    <property type="nucleotide sequence ID" value="NZ_JAFBIT010000003.1"/>
</dbReference>
<accession>A0ABS9CRR4</accession>
<dbReference type="InterPro" id="IPR026990">
    <property type="entry name" value="TnpW"/>
</dbReference>
<gene>
    <name evidence="1" type="ORF">JQM67_10475</name>
</gene>
<proteinExistence type="predicted"/>
<protein>
    <submittedName>
        <fullName evidence="1">Uncharacterized protein</fullName>
    </submittedName>
</protein>
<name>A0ABS9CRR4_9FIRM</name>